<dbReference type="SUPFAM" id="SSF53613">
    <property type="entry name" value="Ribokinase-like"/>
    <property type="match status" value="1"/>
</dbReference>
<dbReference type="EMBL" id="JARXHW010000031">
    <property type="protein sequence ID" value="MDQ8208431.1"/>
    <property type="molecule type" value="Genomic_DNA"/>
</dbReference>
<dbReference type="Gene3D" id="3.40.1190.20">
    <property type="match status" value="1"/>
</dbReference>
<name>A0ABU1AWH1_9BACT</name>
<sequence length="383" mass="41349">MKSTIYSDVSELTDLINGMARSFSQSNVPVPSGICGFDGFIDTFIRMESPESMAAFGPKVAEAAGIAASYTSQHQGDKFGGNGPLLTAALSDLHQAEIDLHYIGALGDPEVLPIYQQALGAKTTQLYTLAQPAHSDCLEFTDGKVMLCDLRTCSDITWERLIERVGLERIDQLLLAADFVAAVNWGKLPYVGGIWKQLALRHQALGRPAKQLVFFMDLAEFEQRPAQDREDLIRLVAEISQHCRTMLSLNLKEAWQLAESFGGEFRGQKAPAQVAELAGFLRTNVAADRIIIHPNDGAACASAEGLSYVPGPYCREPLISTGAGDNFGAGCIAAALMGLDDAGMLLLGNCTSGYFVRSGKTPGKAQVINFLKAWQDGSLQERL</sequence>
<reference evidence="1 2" key="1">
    <citation type="submission" date="2023-04" db="EMBL/GenBank/DDBJ databases">
        <title>A novel bacteria isolated from coastal sediment.</title>
        <authorList>
            <person name="Liu X.-J."/>
            <person name="Du Z.-J."/>
        </authorList>
    </citation>
    <scope>NUCLEOTIDE SEQUENCE [LARGE SCALE GENOMIC DNA]</scope>
    <source>
        <strain evidence="1 2">SDUM461003</strain>
    </source>
</reference>
<accession>A0ABU1AWH1</accession>
<gene>
    <name evidence="1" type="ORF">QEH52_12985</name>
</gene>
<evidence type="ECO:0000313" key="1">
    <source>
        <dbReference type="EMBL" id="MDQ8208431.1"/>
    </source>
</evidence>
<dbReference type="InterPro" id="IPR029056">
    <property type="entry name" value="Ribokinase-like"/>
</dbReference>
<organism evidence="1 2">
    <name type="scientific">Thalassobacterium maritimum</name>
    <dbReference type="NCBI Taxonomy" id="3041265"/>
    <lineage>
        <taxon>Bacteria</taxon>
        <taxon>Pseudomonadati</taxon>
        <taxon>Verrucomicrobiota</taxon>
        <taxon>Opitutia</taxon>
        <taxon>Puniceicoccales</taxon>
        <taxon>Coraliomargaritaceae</taxon>
        <taxon>Thalassobacterium</taxon>
    </lineage>
</organism>
<proteinExistence type="predicted"/>
<keyword evidence="1" id="KW-0808">Transferase</keyword>
<dbReference type="GO" id="GO:0016301">
    <property type="term" value="F:kinase activity"/>
    <property type="evidence" value="ECO:0007669"/>
    <property type="project" value="UniProtKB-KW"/>
</dbReference>
<dbReference type="Pfam" id="PF25270">
    <property type="entry name" value="Khk"/>
    <property type="match status" value="1"/>
</dbReference>
<comment type="caution">
    <text evidence="1">The sequence shown here is derived from an EMBL/GenBank/DDBJ whole genome shotgun (WGS) entry which is preliminary data.</text>
</comment>
<keyword evidence="2" id="KW-1185">Reference proteome</keyword>
<evidence type="ECO:0000313" key="2">
    <source>
        <dbReference type="Proteomes" id="UP001225316"/>
    </source>
</evidence>
<dbReference type="InterPro" id="IPR057621">
    <property type="entry name" value="Khk_prokaryotic"/>
</dbReference>
<dbReference type="RefSeq" id="WP_308951017.1">
    <property type="nucleotide sequence ID" value="NZ_JARXHW010000031.1"/>
</dbReference>
<protein>
    <submittedName>
        <fullName evidence="1">PfkB family carbohydrate kinase</fullName>
    </submittedName>
</protein>
<dbReference type="Proteomes" id="UP001225316">
    <property type="component" value="Unassembled WGS sequence"/>
</dbReference>
<keyword evidence="1" id="KW-0418">Kinase</keyword>